<dbReference type="Proteomes" id="UP000485569">
    <property type="component" value="Unassembled WGS sequence"/>
</dbReference>
<dbReference type="EMBL" id="MWBQ01000050">
    <property type="protein sequence ID" value="OQA59539.1"/>
    <property type="molecule type" value="Genomic_DNA"/>
</dbReference>
<dbReference type="PROSITE" id="PS51257">
    <property type="entry name" value="PROKAR_LIPOPROTEIN"/>
    <property type="match status" value="1"/>
</dbReference>
<dbReference type="InterPro" id="IPR014756">
    <property type="entry name" value="Ig_E-set"/>
</dbReference>
<accession>A0A1V5SYD2</accession>
<dbReference type="Pfam" id="PF01833">
    <property type="entry name" value="TIG"/>
    <property type="match status" value="1"/>
</dbReference>
<dbReference type="CDD" id="cd00603">
    <property type="entry name" value="IPT_PCSR"/>
    <property type="match status" value="1"/>
</dbReference>
<dbReference type="Gene3D" id="2.60.40.10">
    <property type="entry name" value="Immunoglobulins"/>
    <property type="match status" value="1"/>
</dbReference>
<proteinExistence type="predicted"/>
<evidence type="ECO:0000313" key="2">
    <source>
        <dbReference type="EMBL" id="OQA59539.1"/>
    </source>
</evidence>
<dbReference type="SUPFAM" id="SSF81296">
    <property type="entry name" value="E set domains"/>
    <property type="match status" value="1"/>
</dbReference>
<dbReference type="InterPro" id="IPR002909">
    <property type="entry name" value="IPT_dom"/>
</dbReference>
<dbReference type="AlphaFoldDB" id="A0A1V5SYD2"/>
<sequence>MKLKKVVVLVLSVFVIMAFVLGCTPPTPTPTPTPIQYPNISSIRYDSSCIKAGTQLRIYGRNFGDLKGTNTVTMNGIVAAVSYWSDDEVIAVVPASSLPARELRVAVTVNGVPSDEYWLYGICAAPTPTPTPTPIPLARVDVARNIAIVKAHNDGVNVPYSVFWIKTDLSTGIGSKHYQYTYYGASKWIIDITYPVIEQPDFTVNVFSEWGLTMWSGMVYYWETVPYM</sequence>
<protein>
    <submittedName>
        <fullName evidence="2">IPT/TIG domain protein</fullName>
    </submittedName>
</protein>
<feature type="domain" description="IPT/TIG" evidence="1">
    <location>
        <begin position="38"/>
        <end position="111"/>
    </location>
</feature>
<reference evidence="2" key="1">
    <citation type="submission" date="2017-02" db="EMBL/GenBank/DDBJ databases">
        <title>Delving into the versatile metabolic prowess of the omnipresent phylum Bacteroidetes.</title>
        <authorList>
            <person name="Nobu M.K."/>
            <person name="Mei R."/>
            <person name="Narihiro T."/>
            <person name="Kuroda K."/>
            <person name="Liu W.-T."/>
        </authorList>
    </citation>
    <scope>NUCLEOTIDE SEQUENCE</scope>
    <source>
        <strain evidence="2">ADurb.Bin276</strain>
    </source>
</reference>
<name>A0A1V5SYD2_9BACT</name>
<evidence type="ECO:0000259" key="1">
    <source>
        <dbReference type="Pfam" id="PF01833"/>
    </source>
</evidence>
<organism evidence="2">
    <name type="scientific">Candidatus Atribacter allofermentans</name>
    <dbReference type="NCBI Taxonomy" id="1852833"/>
    <lineage>
        <taxon>Bacteria</taxon>
        <taxon>Pseudomonadati</taxon>
        <taxon>Atribacterota</taxon>
        <taxon>Atribacteria</taxon>
        <taxon>Atribacterales</taxon>
        <taxon>Atribacteraceae</taxon>
        <taxon>Atribacter</taxon>
    </lineage>
</organism>
<comment type="caution">
    <text evidence="2">The sequence shown here is derived from an EMBL/GenBank/DDBJ whole genome shotgun (WGS) entry which is preliminary data.</text>
</comment>
<dbReference type="InterPro" id="IPR013783">
    <property type="entry name" value="Ig-like_fold"/>
</dbReference>
<gene>
    <name evidence="2" type="ORF">BWY41_00829</name>
</gene>